<dbReference type="AlphaFoldDB" id="A0A501WED1"/>
<keyword evidence="3 7" id="KW-0032">Aminotransferase</keyword>
<keyword evidence="5" id="KW-0663">Pyridoxal phosphate</keyword>
<name>A0A501WED1_9GAMM</name>
<dbReference type="SUPFAM" id="SSF53383">
    <property type="entry name" value="PLP-dependent transferases"/>
    <property type="match status" value="1"/>
</dbReference>
<evidence type="ECO:0000313" key="8">
    <source>
        <dbReference type="Proteomes" id="UP000315901"/>
    </source>
</evidence>
<evidence type="ECO:0000259" key="6">
    <source>
        <dbReference type="Pfam" id="PF00155"/>
    </source>
</evidence>
<dbReference type="Gene3D" id="3.40.640.10">
    <property type="entry name" value="Type I PLP-dependent aspartate aminotransferase-like (Major domain)"/>
    <property type="match status" value="1"/>
</dbReference>
<dbReference type="CDD" id="cd00609">
    <property type="entry name" value="AAT_like"/>
    <property type="match status" value="1"/>
</dbReference>
<dbReference type="GO" id="GO:0030170">
    <property type="term" value="F:pyridoxal phosphate binding"/>
    <property type="evidence" value="ECO:0007669"/>
    <property type="project" value="InterPro"/>
</dbReference>
<dbReference type="EMBL" id="VFRR01000050">
    <property type="protein sequence ID" value="TPE46865.1"/>
    <property type="molecule type" value="Genomic_DNA"/>
</dbReference>
<dbReference type="Proteomes" id="UP000315901">
    <property type="component" value="Unassembled WGS sequence"/>
</dbReference>
<evidence type="ECO:0000256" key="3">
    <source>
        <dbReference type="ARBA" id="ARBA00022576"/>
    </source>
</evidence>
<gene>
    <name evidence="7" type="ORF">FJM67_15470</name>
</gene>
<evidence type="ECO:0000313" key="7">
    <source>
        <dbReference type="EMBL" id="TPE46865.1"/>
    </source>
</evidence>
<evidence type="ECO:0000256" key="1">
    <source>
        <dbReference type="ARBA" id="ARBA00001933"/>
    </source>
</evidence>
<dbReference type="Gene3D" id="3.90.1150.100">
    <property type="match status" value="2"/>
</dbReference>
<dbReference type="Pfam" id="PF00155">
    <property type="entry name" value="Aminotran_1_2"/>
    <property type="match status" value="1"/>
</dbReference>
<comment type="cofactor">
    <cofactor evidence="1">
        <name>pyridoxal 5'-phosphate</name>
        <dbReference type="ChEBI" id="CHEBI:597326"/>
    </cofactor>
</comment>
<dbReference type="RefSeq" id="WP_140591197.1">
    <property type="nucleotide sequence ID" value="NZ_VFRR01000050.1"/>
</dbReference>
<feature type="domain" description="Aminotransferase class I/classII large" evidence="6">
    <location>
        <begin position="63"/>
        <end position="428"/>
    </location>
</feature>
<evidence type="ECO:0000256" key="4">
    <source>
        <dbReference type="ARBA" id="ARBA00022679"/>
    </source>
</evidence>
<dbReference type="OrthoDB" id="9803354at2"/>
<comment type="caution">
    <text evidence="7">The sequence shown here is derived from an EMBL/GenBank/DDBJ whole genome shotgun (WGS) entry which is preliminary data.</text>
</comment>
<accession>A0A501WED1</accession>
<keyword evidence="4 7" id="KW-0808">Transferase</keyword>
<reference evidence="7 8" key="1">
    <citation type="submission" date="2019-06" db="EMBL/GenBank/DDBJ databases">
        <title>A novel bacterium of genus Marinomonas, isolated from coastal sand.</title>
        <authorList>
            <person name="Huang H."/>
            <person name="Mo K."/>
            <person name="Hu Y."/>
        </authorList>
    </citation>
    <scope>NUCLEOTIDE SEQUENCE [LARGE SCALE GENOMIC DNA]</scope>
    <source>
        <strain evidence="7 8">HB171799</strain>
    </source>
</reference>
<dbReference type="PANTHER" id="PTHR46383">
    <property type="entry name" value="ASPARTATE AMINOTRANSFERASE"/>
    <property type="match status" value="1"/>
</dbReference>
<comment type="similarity">
    <text evidence="2">Belongs to the class-I pyridoxal-phosphate-dependent aminotransferase family.</text>
</comment>
<dbReference type="GO" id="GO:0006520">
    <property type="term" value="P:amino acid metabolic process"/>
    <property type="evidence" value="ECO:0007669"/>
    <property type="project" value="InterPro"/>
</dbReference>
<organism evidence="7 8">
    <name type="scientific">Maribrevibacterium harenarium</name>
    <dbReference type="NCBI Taxonomy" id="2589817"/>
    <lineage>
        <taxon>Bacteria</taxon>
        <taxon>Pseudomonadati</taxon>
        <taxon>Pseudomonadota</taxon>
        <taxon>Gammaproteobacteria</taxon>
        <taxon>Oceanospirillales</taxon>
        <taxon>Oceanospirillaceae</taxon>
        <taxon>Maribrevibacterium</taxon>
    </lineage>
</organism>
<evidence type="ECO:0000256" key="2">
    <source>
        <dbReference type="ARBA" id="ARBA00007441"/>
    </source>
</evidence>
<keyword evidence="8" id="KW-1185">Reference proteome</keyword>
<dbReference type="InterPro" id="IPR004839">
    <property type="entry name" value="Aminotransferase_I/II_large"/>
</dbReference>
<sequence length="438" mass="47599">MTPLPTTLPSLVTTIAAESGIQSLAKASIREVVALVNKLEQASGVDFIRMEMGVPGLNAPTIGIEAEVDALRAGVAAKYPMIEGIAPLKAEISRFCRQFLNVEVKAEGCFPTVGAAQGAMATFLIANRLRPNGKTLFIDPGFPNQKRQLTLIGQQYGSFDVYAHRGEKLRTALESHLCSGEYTTLLYSNPNNPAWICFDEQELQIIADVAHRYDVIVIEDLAYFGMDYRSDYSTPGEAPYQPTIAHYSDNYILLISSSKVFSYAGQRIGSLVISDALFHRHTPQLVPFTGQTTFGKAMIFGALHGLSSGVTHSTQYGLAAMLKAANDGTLPFLAMTRVYEQRAHIMKNLFTQHGFELVYDQDNGAPLSDGFYFTIAHPQLSGDELMQALLSHGISALSLANTGSEQIHGVRACVSQVTDAQLATLEQRLTALAQSLAN</sequence>
<dbReference type="InterPro" id="IPR015421">
    <property type="entry name" value="PyrdxlP-dep_Trfase_major"/>
</dbReference>
<protein>
    <submittedName>
        <fullName evidence="7">Pyridoxal phosphate-dependent aminotransferase</fullName>
    </submittedName>
</protein>
<proteinExistence type="inferred from homology"/>
<dbReference type="PANTHER" id="PTHR46383:SF1">
    <property type="entry name" value="ASPARTATE AMINOTRANSFERASE"/>
    <property type="match status" value="1"/>
</dbReference>
<dbReference type="InterPro" id="IPR015424">
    <property type="entry name" value="PyrdxlP-dep_Trfase"/>
</dbReference>
<dbReference type="GO" id="GO:0008483">
    <property type="term" value="F:transaminase activity"/>
    <property type="evidence" value="ECO:0007669"/>
    <property type="project" value="UniProtKB-KW"/>
</dbReference>
<dbReference type="InterPro" id="IPR050596">
    <property type="entry name" value="AspAT/PAT-like"/>
</dbReference>
<evidence type="ECO:0000256" key="5">
    <source>
        <dbReference type="ARBA" id="ARBA00022898"/>
    </source>
</evidence>